<evidence type="ECO:0000313" key="5">
    <source>
        <dbReference type="EMBL" id="MBD3943536.1"/>
    </source>
</evidence>
<organism evidence="5 6">
    <name type="scientific">Microbacterium helvum</name>
    <dbReference type="NCBI Taxonomy" id="2773713"/>
    <lineage>
        <taxon>Bacteria</taxon>
        <taxon>Bacillati</taxon>
        <taxon>Actinomycetota</taxon>
        <taxon>Actinomycetes</taxon>
        <taxon>Micrococcales</taxon>
        <taxon>Microbacteriaceae</taxon>
        <taxon>Microbacterium</taxon>
    </lineage>
</organism>
<gene>
    <name evidence="5" type="ORF">IF188_17735</name>
</gene>
<dbReference type="RefSeq" id="WP_191173140.1">
    <property type="nucleotide sequence ID" value="NZ_JACXZS010000014.1"/>
</dbReference>
<sequence length="275" mass="29274">MTDPRPSIGLMFPDAQPESLAPWGHDGEYLAALDGEARRRGMRLVLCGTRRAADIPQIADDLDGVVLMGYHDDDLETLPRLTAPAVAVDGYSDRDDLMIVRSDDHDGGRRAGALLTSRGHRELVLVGPDAHDSGAMRARAAGFERAAMDGGARSIHRQVTAGTTLREGTMIGRMLRTRFPAATAVFATTDTLAAGIVEGLAQSGARVPEDLSIVGYDNLALAALVTPKLSTVAQNVARKARLTVDLLLEPDRRTGPLVTEVVVLERATVGPPASR</sequence>
<dbReference type="GO" id="GO:0003677">
    <property type="term" value="F:DNA binding"/>
    <property type="evidence" value="ECO:0007669"/>
    <property type="project" value="UniProtKB-KW"/>
</dbReference>
<dbReference type="SUPFAM" id="SSF53822">
    <property type="entry name" value="Periplasmic binding protein-like I"/>
    <property type="match status" value="1"/>
</dbReference>
<reference evidence="5 6" key="1">
    <citation type="submission" date="2020-09" db="EMBL/GenBank/DDBJ databases">
        <title>Isolation and identification of active actinomycetes.</title>
        <authorList>
            <person name="Li X."/>
        </authorList>
    </citation>
    <scope>NUCLEOTIDE SEQUENCE [LARGE SCALE GENOMIC DNA]</scope>
    <source>
        <strain evidence="5 6">NEAU-LLC</strain>
    </source>
</reference>
<keyword evidence="2 5" id="KW-0238">DNA-binding</keyword>
<dbReference type="Gene3D" id="3.40.50.2300">
    <property type="match status" value="2"/>
</dbReference>
<comment type="caution">
    <text evidence="5">The sequence shown here is derived from an EMBL/GenBank/DDBJ whole genome shotgun (WGS) entry which is preliminary data.</text>
</comment>
<feature type="domain" description="Transcriptional regulator LacI/GalR-like sensor" evidence="4">
    <location>
        <begin position="115"/>
        <end position="249"/>
    </location>
</feature>
<dbReference type="EMBL" id="JACXZS010000014">
    <property type="protein sequence ID" value="MBD3943536.1"/>
    <property type="molecule type" value="Genomic_DNA"/>
</dbReference>
<dbReference type="PANTHER" id="PTHR30146:SF24">
    <property type="entry name" value="XYLOSE OPERON REGULATORY PROTEIN"/>
    <property type="match status" value="1"/>
</dbReference>
<dbReference type="InterPro" id="IPR046335">
    <property type="entry name" value="LacI/GalR-like_sensor"/>
</dbReference>
<name>A0ABR8NVA0_9MICO</name>
<evidence type="ECO:0000256" key="1">
    <source>
        <dbReference type="ARBA" id="ARBA00023015"/>
    </source>
</evidence>
<dbReference type="CDD" id="cd06267">
    <property type="entry name" value="PBP1_LacI_sugar_binding-like"/>
    <property type="match status" value="1"/>
</dbReference>
<dbReference type="Proteomes" id="UP000598426">
    <property type="component" value="Unassembled WGS sequence"/>
</dbReference>
<protein>
    <submittedName>
        <fullName evidence="5">LacI family DNA-binding transcriptional regulator</fullName>
    </submittedName>
</protein>
<evidence type="ECO:0000259" key="4">
    <source>
        <dbReference type="Pfam" id="PF13377"/>
    </source>
</evidence>
<evidence type="ECO:0000313" key="6">
    <source>
        <dbReference type="Proteomes" id="UP000598426"/>
    </source>
</evidence>
<dbReference type="InterPro" id="IPR028082">
    <property type="entry name" value="Peripla_BP_I"/>
</dbReference>
<keyword evidence="6" id="KW-1185">Reference proteome</keyword>
<dbReference type="Pfam" id="PF13377">
    <property type="entry name" value="Peripla_BP_3"/>
    <property type="match status" value="1"/>
</dbReference>
<dbReference type="PANTHER" id="PTHR30146">
    <property type="entry name" value="LACI-RELATED TRANSCRIPTIONAL REPRESSOR"/>
    <property type="match status" value="1"/>
</dbReference>
<proteinExistence type="predicted"/>
<evidence type="ECO:0000256" key="2">
    <source>
        <dbReference type="ARBA" id="ARBA00023125"/>
    </source>
</evidence>
<evidence type="ECO:0000256" key="3">
    <source>
        <dbReference type="ARBA" id="ARBA00023163"/>
    </source>
</evidence>
<keyword evidence="3" id="KW-0804">Transcription</keyword>
<keyword evidence="1" id="KW-0805">Transcription regulation</keyword>
<accession>A0ABR8NVA0</accession>